<dbReference type="AlphaFoldDB" id="A0A178M1X8"/>
<evidence type="ECO:0000313" key="3">
    <source>
        <dbReference type="Proteomes" id="UP000078396"/>
    </source>
</evidence>
<feature type="region of interest" description="Disordered" evidence="1">
    <location>
        <begin position="94"/>
        <end position="116"/>
    </location>
</feature>
<comment type="caution">
    <text evidence="2">The sequence shown here is derived from an EMBL/GenBank/DDBJ whole genome shotgun (WGS) entry which is preliminary data.</text>
</comment>
<dbReference type="EMBL" id="LWCS01000008">
    <property type="protein sequence ID" value="OAN41143.1"/>
    <property type="molecule type" value="Genomic_DNA"/>
</dbReference>
<accession>A0A178M1X8</accession>
<dbReference type="RefSeq" id="WP_064280440.1">
    <property type="nucleotide sequence ID" value="NZ_LWCS01000008.1"/>
</dbReference>
<protein>
    <submittedName>
        <fullName evidence="2">Uncharacterized protein</fullName>
    </submittedName>
</protein>
<gene>
    <name evidence="2" type="ORF">A4X20_30570</name>
</gene>
<proteinExistence type="predicted"/>
<sequence>MTNQIFDDRAAAYVGARERLKAAESLKVTERGELKCGLADPLPPLYWGLLAEAQILAELASADSSVGLIAGNYLLDQEERIERNRGRERARRLVETLERPAATADAPADSETPAGR</sequence>
<evidence type="ECO:0000256" key="1">
    <source>
        <dbReference type="SAM" id="MobiDB-lite"/>
    </source>
</evidence>
<dbReference type="Proteomes" id="UP000078396">
    <property type="component" value="Unassembled WGS sequence"/>
</dbReference>
<organism evidence="2 3">
    <name type="scientific">Mycolicibacterium iranicum</name>
    <name type="common">Mycobacterium iranicum</name>
    <dbReference type="NCBI Taxonomy" id="912594"/>
    <lineage>
        <taxon>Bacteria</taxon>
        <taxon>Bacillati</taxon>
        <taxon>Actinomycetota</taxon>
        <taxon>Actinomycetes</taxon>
        <taxon>Mycobacteriales</taxon>
        <taxon>Mycobacteriaceae</taxon>
        <taxon>Mycolicibacterium</taxon>
    </lineage>
</organism>
<evidence type="ECO:0000313" key="2">
    <source>
        <dbReference type="EMBL" id="OAN41143.1"/>
    </source>
</evidence>
<reference evidence="2 3" key="1">
    <citation type="submission" date="2016-04" db="EMBL/GenBank/DDBJ databases">
        <title>Draft Genome Sequences of Staphylococcus capitis Strain H36, S. capitis Strain H65, S. cohnii Strain H62, S. hominis Strain H69, Mycobacterium iranicum Strain H39, Plantibacter sp. Strain H53, Pseudomonas oryzihabitans Strain H72, and Microbacterium sp. Strain H83, isolated from residential settings.</title>
        <authorList>
            <person name="Lymperopoulou D."/>
            <person name="Adams R.I."/>
            <person name="Lindow S."/>
            <person name="Coil D.A."/>
            <person name="Jospin G."/>
            <person name="Eisen J.A."/>
        </authorList>
    </citation>
    <scope>NUCLEOTIDE SEQUENCE [LARGE SCALE GENOMIC DNA]</scope>
    <source>
        <strain evidence="2 3">H39</strain>
    </source>
</reference>
<name>A0A178M1X8_MYCIR</name>